<organism evidence="1 2">
    <name type="scientific">Anaerocolumna cellulosilytica</name>
    <dbReference type="NCBI Taxonomy" id="433286"/>
    <lineage>
        <taxon>Bacteria</taxon>
        <taxon>Bacillati</taxon>
        <taxon>Bacillota</taxon>
        <taxon>Clostridia</taxon>
        <taxon>Lachnospirales</taxon>
        <taxon>Lachnospiraceae</taxon>
        <taxon>Anaerocolumna</taxon>
    </lineage>
</organism>
<proteinExistence type="predicted"/>
<dbReference type="AlphaFoldDB" id="A0A6S6QSH0"/>
<accession>A0A6S6QSH0</accession>
<reference evidence="1 2" key="1">
    <citation type="journal article" date="2016" name="Int. J. Syst. Evol. Microbiol.">
        <title>Descriptions of Anaerotaenia torta gen. nov., sp. nov. and Anaerocolumna cellulosilytica gen. nov., sp. nov. isolated from a methanogenic reactor of cattle waste.</title>
        <authorList>
            <person name="Uek A."/>
            <person name="Ohtaki Y."/>
            <person name="Kaku N."/>
            <person name="Ueki K."/>
        </authorList>
    </citation>
    <scope>NUCLEOTIDE SEQUENCE [LARGE SCALE GENOMIC DNA]</scope>
    <source>
        <strain evidence="1 2">SN021</strain>
    </source>
</reference>
<sequence length="136" mass="15233">MKKLLSLVIIVSLFFTSIPVNASVVNDNKNYQITKDTDDCKIVTSKTADSTFVFTHDKKTNEITFSVYSNTNDELISSQTVDIDDFALYETESGKSVLAANTYQNTFSNSVGLGFQLDSQCNIAAANYWDTFYHKH</sequence>
<evidence type="ECO:0000313" key="2">
    <source>
        <dbReference type="Proteomes" id="UP000515561"/>
    </source>
</evidence>
<dbReference type="Proteomes" id="UP000515561">
    <property type="component" value="Chromosome"/>
</dbReference>
<name>A0A6S6QSH0_9FIRM</name>
<keyword evidence="2" id="KW-1185">Reference proteome</keyword>
<protein>
    <submittedName>
        <fullName evidence="1">Uncharacterized protein</fullName>
    </submittedName>
</protein>
<dbReference type="KEGG" id="acel:acsn021_01450"/>
<gene>
    <name evidence="1" type="ORF">acsn021_01450</name>
</gene>
<evidence type="ECO:0000313" key="1">
    <source>
        <dbReference type="EMBL" id="BCJ92576.1"/>
    </source>
</evidence>
<dbReference type="EMBL" id="AP023367">
    <property type="protein sequence ID" value="BCJ92576.1"/>
    <property type="molecule type" value="Genomic_DNA"/>
</dbReference>
<dbReference type="RefSeq" id="WP_184093007.1">
    <property type="nucleotide sequence ID" value="NZ_AP023367.1"/>
</dbReference>